<keyword evidence="8" id="KW-0012">Acyltransferase</keyword>
<evidence type="ECO:0000256" key="1">
    <source>
        <dbReference type="ARBA" id="ARBA00004876"/>
    </source>
</evidence>
<reference evidence="11" key="2">
    <citation type="journal article" date="2023" name="ISME Commun">
        <title>Characterization of a bloom-associated alphaproteobacterial lineage, 'Candidatus Phycosocius': insights into freshwater algal-bacterial interactions.</title>
        <authorList>
            <person name="Tanabe Y."/>
            <person name="Yamaguchi H."/>
            <person name="Yoshida M."/>
            <person name="Kai A."/>
            <person name="Okazaki Y."/>
        </authorList>
    </citation>
    <scope>NUCLEOTIDE SEQUENCE</scope>
    <source>
        <strain evidence="11">BOTRYCO-1</strain>
    </source>
</reference>
<evidence type="ECO:0000256" key="9">
    <source>
        <dbReference type="ARBA" id="ARBA00049486"/>
    </source>
</evidence>
<sequence length="279" mass="29301">MSNISLELVGGLATTLSSIWTNLRIEAATAAAEEPLLASLLNATILNHTSFDDALSYLLAQKLGGADMNSLQMREVCAQAFVADPSIVRSAVADVRVIKMRDPACRTYVQPFLYYKGFMALQAYRVAHHLWKSGREMMALHLQSRVAELIQVDIHPAARLGEGIFMDHATGIVIGETAVVGDNVSMLHNVTLGGTGKEGGDRHPKIGAGVLIGAGAKILGNIKVGSGARIASGSVVLHDVADGCTVAGVPARPVGGPCCENPADSMDQVFDVATFDPGL</sequence>
<organism evidence="11 12">
    <name type="scientific">Candidatus Phycosocius spiralis</name>
    <dbReference type="NCBI Taxonomy" id="2815099"/>
    <lineage>
        <taxon>Bacteria</taxon>
        <taxon>Pseudomonadati</taxon>
        <taxon>Pseudomonadota</taxon>
        <taxon>Alphaproteobacteria</taxon>
        <taxon>Caulobacterales</taxon>
        <taxon>Caulobacterales incertae sedis</taxon>
        <taxon>Candidatus Phycosocius</taxon>
    </lineage>
</organism>
<keyword evidence="5" id="KW-0028">Amino-acid biosynthesis</keyword>
<evidence type="ECO:0000256" key="7">
    <source>
        <dbReference type="ARBA" id="ARBA00022737"/>
    </source>
</evidence>
<dbReference type="Proteomes" id="UP001161064">
    <property type="component" value="Unassembled WGS sequence"/>
</dbReference>
<dbReference type="Gene3D" id="2.160.10.10">
    <property type="entry name" value="Hexapeptide repeat proteins"/>
    <property type="match status" value="1"/>
</dbReference>
<dbReference type="SMART" id="SM00971">
    <property type="entry name" value="SATase_N"/>
    <property type="match status" value="1"/>
</dbReference>
<dbReference type="Pfam" id="PF06426">
    <property type="entry name" value="SATase_N"/>
    <property type="match status" value="1"/>
</dbReference>
<dbReference type="InterPro" id="IPR011004">
    <property type="entry name" value="Trimer_LpxA-like_sf"/>
</dbReference>
<keyword evidence="6" id="KW-0808">Transferase</keyword>
<dbReference type="InterPro" id="IPR053376">
    <property type="entry name" value="Serine_acetyltransferase"/>
</dbReference>
<evidence type="ECO:0000256" key="5">
    <source>
        <dbReference type="ARBA" id="ARBA00022605"/>
    </source>
</evidence>
<dbReference type="InterPro" id="IPR045304">
    <property type="entry name" value="LbH_SAT"/>
</dbReference>
<dbReference type="InterPro" id="IPR042122">
    <property type="entry name" value="Ser_AcTrfase_N_sf"/>
</dbReference>
<name>A0ABQ4PWT4_9PROT</name>
<keyword evidence="7" id="KW-0677">Repeat</keyword>
<gene>
    <name evidence="11" type="ORF">PsB1_1565</name>
</gene>
<dbReference type="EC" id="2.3.1.30" evidence="3"/>
<evidence type="ECO:0000256" key="4">
    <source>
        <dbReference type="ARBA" id="ARBA00018522"/>
    </source>
</evidence>
<dbReference type="NCBIfam" id="TIGR01172">
    <property type="entry name" value="cysE"/>
    <property type="match status" value="1"/>
</dbReference>
<dbReference type="NCBIfam" id="NF041874">
    <property type="entry name" value="EPS_EpsC"/>
    <property type="match status" value="1"/>
</dbReference>
<comment type="caution">
    <text evidence="11">The sequence shown here is derived from an EMBL/GenBank/DDBJ whole genome shotgun (WGS) entry which is preliminary data.</text>
</comment>
<proteinExistence type="inferred from homology"/>
<evidence type="ECO:0000313" key="11">
    <source>
        <dbReference type="EMBL" id="GIU67411.1"/>
    </source>
</evidence>
<dbReference type="CDD" id="cd03354">
    <property type="entry name" value="LbH_SAT"/>
    <property type="match status" value="1"/>
</dbReference>
<dbReference type="EMBL" id="BPFZ01000009">
    <property type="protein sequence ID" value="GIU67411.1"/>
    <property type="molecule type" value="Genomic_DNA"/>
</dbReference>
<evidence type="ECO:0000259" key="10">
    <source>
        <dbReference type="SMART" id="SM00971"/>
    </source>
</evidence>
<reference evidence="11" key="1">
    <citation type="submission" date="2021-05" db="EMBL/GenBank/DDBJ databases">
        <authorList>
            <person name="Tanabe Y."/>
        </authorList>
    </citation>
    <scope>NUCLEOTIDE SEQUENCE</scope>
    <source>
        <strain evidence="11">BOTRYCO-1</strain>
    </source>
</reference>
<evidence type="ECO:0000256" key="6">
    <source>
        <dbReference type="ARBA" id="ARBA00022679"/>
    </source>
</evidence>
<dbReference type="InterPro" id="IPR005881">
    <property type="entry name" value="Ser_O-AcTrfase"/>
</dbReference>
<dbReference type="RefSeq" id="WP_284360303.1">
    <property type="nucleotide sequence ID" value="NZ_BPFZ01000009.1"/>
</dbReference>
<protein>
    <recommendedName>
        <fullName evidence="4">Serine acetyltransferase</fullName>
        <ecNumber evidence="3">2.3.1.30</ecNumber>
    </recommendedName>
</protein>
<dbReference type="PANTHER" id="PTHR42811">
    <property type="entry name" value="SERINE ACETYLTRANSFERASE"/>
    <property type="match status" value="1"/>
</dbReference>
<dbReference type="SUPFAM" id="SSF51161">
    <property type="entry name" value="Trimeric LpxA-like enzymes"/>
    <property type="match status" value="1"/>
</dbReference>
<dbReference type="PROSITE" id="PS00101">
    <property type="entry name" value="HEXAPEP_TRANSFERASES"/>
    <property type="match status" value="1"/>
</dbReference>
<evidence type="ECO:0000256" key="2">
    <source>
        <dbReference type="ARBA" id="ARBA00007274"/>
    </source>
</evidence>
<evidence type="ECO:0000256" key="3">
    <source>
        <dbReference type="ARBA" id="ARBA00013266"/>
    </source>
</evidence>
<evidence type="ECO:0000313" key="12">
    <source>
        <dbReference type="Proteomes" id="UP001161064"/>
    </source>
</evidence>
<keyword evidence="12" id="KW-1185">Reference proteome</keyword>
<evidence type="ECO:0000256" key="8">
    <source>
        <dbReference type="ARBA" id="ARBA00023315"/>
    </source>
</evidence>
<dbReference type="Pfam" id="PF00132">
    <property type="entry name" value="Hexapep"/>
    <property type="match status" value="1"/>
</dbReference>
<dbReference type="InterPro" id="IPR018357">
    <property type="entry name" value="Hexapep_transf_CS"/>
</dbReference>
<dbReference type="InterPro" id="IPR010493">
    <property type="entry name" value="Ser_AcTrfase_N"/>
</dbReference>
<comment type="pathway">
    <text evidence="1">Amino-acid biosynthesis; L-cysteine biosynthesis; L-cysteine from L-serine: step 1/2.</text>
</comment>
<accession>A0ABQ4PWT4</accession>
<comment type="similarity">
    <text evidence="2">Belongs to the transferase hexapeptide repeat family.</text>
</comment>
<dbReference type="Gene3D" id="1.10.3130.10">
    <property type="entry name" value="serine acetyltransferase, domain 1"/>
    <property type="match status" value="1"/>
</dbReference>
<dbReference type="InterPro" id="IPR001451">
    <property type="entry name" value="Hexapep"/>
</dbReference>
<comment type="catalytic activity">
    <reaction evidence="9">
        <text>L-serine + acetyl-CoA = O-acetyl-L-serine + CoA</text>
        <dbReference type="Rhea" id="RHEA:24560"/>
        <dbReference type="ChEBI" id="CHEBI:33384"/>
        <dbReference type="ChEBI" id="CHEBI:57287"/>
        <dbReference type="ChEBI" id="CHEBI:57288"/>
        <dbReference type="ChEBI" id="CHEBI:58340"/>
        <dbReference type="EC" id="2.3.1.30"/>
    </reaction>
</comment>
<feature type="domain" description="Serine acetyltransferase N-terminal" evidence="10">
    <location>
        <begin position="19"/>
        <end position="123"/>
    </location>
</feature>